<evidence type="ECO:0000313" key="1">
    <source>
        <dbReference type="EMBL" id="CAD5234662.1"/>
    </source>
</evidence>
<dbReference type="EMBL" id="CAJFCV020000006">
    <property type="protein sequence ID" value="CAG9130554.1"/>
    <property type="molecule type" value="Genomic_DNA"/>
</dbReference>
<protein>
    <submittedName>
        <fullName evidence="1">(pine wood nematode) hypothetical protein</fullName>
    </submittedName>
</protein>
<evidence type="ECO:0000313" key="3">
    <source>
        <dbReference type="Proteomes" id="UP000095284"/>
    </source>
</evidence>
<name>A0A1I7SDA0_BURXY</name>
<evidence type="ECO:0000313" key="4">
    <source>
        <dbReference type="Proteomes" id="UP000659654"/>
    </source>
</evidence>
<organism evidence="3 5">
    <name type="scientific">Bursaphelenchus xylophilus</name>
    <name type="common">Pinewood nematode worm</name>
    <name type="synonym">Aphelenchoides xylophilus</name>
    <dbReference type="NCBI Taxonomy" id="6326"/>
    <lineage>
        <taxon>Eukaryota</taxon>
        <taxon>Metazoa</taxon>
        <taxon>Ecdysozoa</taxon>
        <taxon>Nematoda</taxon>
        <taxon>Chromadorea</taxon>
        <taxon>Rhabditida</taxon>
        <taxon>Tylenchina</taxon>
        <taxon>Tylenchomorpha</taxon>
        <taxon>Aphelenchoidea</taxon>
        <taxon>Aphelenchoididae</taxon>
        <taxon>Bursaphelenchus</taxon>
    </lineage>
</organism>
<keyword evidence="4" id="KW-1185">Reference proteome</keyword>
<dbReference type="Proteomes" id="UP000582659">
    <property type="component" value="Unassembled WGS sequence"/>
</dbReference>
<evidence type="ECO:0000313" key="2">
    <source>
        <dbReference type="EMBL" id="CAG9130554.1"/>
    </source>
</evidence>
<accession>A0A1I7SDA0</accession>
<dbReference type="Proteomes" id="UP000095284">
    <property type="component" value="Unplaced"/>
</dbReference>
<dbReference type="EMBL" id="CAJFDI010000006">
    <property type="protein sequence ID" value="CAD5234662.1"/>
    <property type="molecule type" value="Genomic_DNA"/>
</dbReference>
<sequence>MDLDYEDYEGINDFDSTYYSIRPVSSYNGSYQFYNPYNSYYSLYRPYRTVPPFYDTTTHREHFTWKHAPSNRRYQVEDDRATLPPFEDETTHRAHFPGHYILGREYEEDDFTYDYEEERIPLNETSTHRRDFTPKPIEIKEIRSKSVDSVRRPGPRMEYETTHKADYSNKASTCPVNHLNIKQGRRDNGHVYFRQRTSKNTKRVKSR</sequence>
<dbReference type="AlphaFoldDB" id="A0A1I7SDA0"/>
<dbReference type="OrthoDB" id="10525799at2759"/>
<evidence type="ECO:0000313" key="5">
    <source>
        <dbReference type="WBParaSite" id="BXY_1100500.1"/>
    </source>
</evidence>
<dbReference type="WBParaSite" id="BXY_1100500.1">
    <property type="protein sequence ID" value="BXY_1100500.1"/>
    <property type="gene ID" value="BXY_1100500"/>
</dbReference>
<dbReference type="Proteomes" id="UP000659654">
    <property type="component" value="Unassembled WGS sequence"/>
</dbReference>
<reference evidence="5" key="1">
    <citation type="submission" date="2016-11" db="UniProtKB">
        <authorList>
            <consortium name="WormBaseParasite"/>
        </authorList>
    </citation>
    <scope>IDENTIFICATION</scope>
</reference>
<reference evidence="2" key="2">
    <citation type="submission" date="2020-08" db="EMBL/GenBank/DDBJ databases">
        <authorList>
            <person name="Kikuchi T."/>
        </authorList>
    </citation>
    <scope>NUCLEOTIDE SEQUENCE</scope>
    <source>
        <strain evidence="1">Ka4C1</strain>
    </source>
</reference>
<gene>
    <name evidence="1" type="ORF">BXYJ_LOCUS14753</name>
</gene>
<proteinExistence type="predicted"/>